<gene>
    <name evidence="2" type="ORF">SAMN02745673_01774</name>
</gene>
<dbReference type="EMBL" id="FUWS01000004">
    <property type="protein sequence ID" value="SJZ89916.1"/>
    <property type="molecule type" value="Genomic_DNA"/>
</dbReference>
<protein>
    <submittedName>
        <fullName evidence="2">Uncharacterized protein</fullName>
    </submittedName>
</protein>
<feature type="compositionally biased region" description="Low complexity" evidence="1">
    <location>
        <begin position="157"/>
        <end position="172"/>
    </location>
</feature>
<dbReference type="AlphaFoldDB" id="A0A1T4PFB2"/>
<evidence type="ECO:0000256" key="1">
    <source>
        <dbReference type="SAM" id="MobiDB-lite"/>
    </source>
</evidence>
<organism evidence="2 3">
    <name type="scientific">Marinactinospora thermotolerans DSM 45154</name>
    <dbReference type="NCBI Taxonomy" id="1122192"/>
    <lineage>
        <taxon>Bacteria</taxon>
        <taxon>Bacillati</taxon>
        <taxon>Actinomycetota</taxon>
        <taxon>Actinomycetes</taxon>
        <taxon>Streptosporangiales</taxon>
        <taxon>Nocardiopsidaceae</taxon>
        <taxon>Marinactinospora</taxon>
    </lineage>
</organism>
<reference evidence="2 3" key="1">
    <citation type="submission" date="2017-02" db="EMBL/GenBank/DDBJ databases">
        <authorList>
            <person name="Peterson S.W."/>
        </authorList>
    </citation>
    <scope>NUCLEOTIDE SEQUENCE [LARGE SCALE GENOMIC DNA]</scope>
    <source>
        <strain evidence="2 3">DSM 45154</strain>
    </source>
</reference>
<evidence type="ECO:0000313" key="3">
    <source>
        <dbReference type="Proteomes" id="UP000190637"/>
    </source>
</evidence>
<dbReference type="Proteomes" id="UP000190637">
    <property type="component" value="Unassembled WGS sequence"/>
</dbReference>
<evidence type="ECO:0000313" key="2">
    <source>
        <dbReference type="EMBL" id="SJZ89916.1"/>
    </source>
</evidence>
<keyword evidence="3" id="KW-1185">Reference proteome</keyword>
<dbReference type="STRING" id="1122192.SAMN02745673_01774"/>
<accession>A0A1T4PFB2</accession>
<name>A0A1T4PFB2_9ACTN</name>
<feature type="compositionally biased region" description="Basic residues" evidence="1">
    <location>
        <begin position="173"/>
        <end position="183"/>
    </location>
</feature>
<proteinExistence type="predicted"/>
<feature type="region of interest" description="Disordered" evidence="1">
    <location>
        <begin position="21"/>
        <end position="192"/>
    </location>
</feature>
<feature type="compositionally biased region" description="Basic residues" evidence="1">
    <location>
        <begin position="120"/>
        <end position="131"/>
    </location>
</feature>
<sequence>MKGAGRGVTADRLAGHRVAAGFRGQESESARIVAGRAHGGREVRRRRSGDLGSPCRRGPVRALGGGLPAPREAGAAPLGLGADHQRNPVPRGSPLPAASGAWRWGSAQMSRRGGQGARGRDRRPCRRRHGCPRPQGGGEPTSSADPGESRACPISAPPTAGASGSSGGTRTASNRRAREKRRPRLSDTRGFRPRFLDALPMLDLPASIVSEGEERFFHQPPAQARVTGCFADRRGFGKPGQDRVDPSM</sequence>